<keyword evidence="14" id="KW-0238">DNA-binding</keyword>
<keyword evidence="15" id="KW-0234">DNA repair</keyword>
<dbReference type="Gene3D" id="2.130.10.10">
    <property type="entry name" value="YVTN repeat-like/Quinoprotein amine dehydrogenase"/>
    <property type="match status" value="1"/>
</dbReference>
<dbReference type="FunFam" id="2.130.10.10:FF:000161">
    <property type="entry name" value="DNA damage-binding protein 2"/>
    <property type="match status" value="1"/>
</dbReference>
<evidence type="ECO:0000256" key="7">
    <source>
        <dbReference type="ARBA" id="ARBA00022553"/>
    </source>
</evidence>
<feature type="repeat" description="WD" evidence="18">
    <location>
        <begin position="247"/>
        <end position="289"/>
    </location>
</feature>
<keyword evidence="13" id="KW-0007">Acetylation</keyword>
<evidence type="ECO:0000256" key="15">
    <source>
        <dbReference type="ARBA" id="ARBA00023204"/>
    </source>
</evidence>
<dbReference type="PANTHER" id="PTHR15169">
    <property type="entry name" value="DAMAGE-SPECIFIC DNA BINDING PROTEIN 2"/>
    <property type="match status" value="1"/>
</dbReference>
<dbReference type="SUPFAM" id="SSF50978">
    <property type="entry name" value="WD40 repeat-like"/>
    <property type="match status" value="1"/>
</dbReference>
<dbReference type="InterPro" id="IPR019775">
    <property type="entry name" value="WD40_repeat_CS"/>
</dbReference>
<keyword evidence="12" id="KW-0832">Ubl conjugation</keyword>
<evidence type="ECO:0000256" key="3">
    <source>
        <dbReference type="ARBA" id="ARBA00004906"/>
    </source>
</evidence>
<comment type="caution">
    <text evidence="19">The sequence shown here is derived from an EMBL/GenBank/DDBJ whole genome shotgun (WGS) entry which is preliminary data.</text>
</comment>
<keyword evidence="9" id="KW-0677">Repeat</keyword>
<dbReference type="GO" id="GO:0034644">
    <property type="term" value="P:cellular response to UV"/>
    <property type="evidence" value="ECO:0007669"/>
    <property type="project" value="UniProtKB-ARBA"/>
</dbReference>
<dbReference type="Proteomes" id="UP001177744">
    <property type="component" value="Unassembled WGS sequence"/>
</dbReference>
<name>A0AA40LLE1_CNENI</name>
<organism evidence="19 20">
    <name type="scientific">Cnephaeus nilssonii</name>
    <name type="common">Northern bat</name>
    <name type="synonym">Eptesicus nilssonii</name>
    <dbReference type="NCBI Taxonomy" id="3371016"/>
    <lineage>
        <taxon>Eukaryota</taxon>
        <taxon>Metazoa</taxon>
        <taxon>Chordata</taxon>
        <taxon>Craniata</taxon>
        <taxon>Vertebrata</taxon>
        <taxon>Euteleostomi</taxon>
        <taxon>Mammalia</taxon>
        <taxon>Eutheria</taxon>
        <taxon>Laurasiatheria</taxon>
        <taxon>Chiroptera</taxon>
        <taxon>Yangochiroptera</taxon>
        <taxon>Vespertilionidae</taxon>
        <taxon>Cnephaeus</taxon>
    </lineage>
</organism>
<evidence type="ECO:0000256" key="12">
    <source>
        <dbReference type="ARBA" id="ARBA00022843"/>
    </source>
</evidence>
<comment type="subcellular location">
    <subcellularLocation>
        <location evidence="2">Chromosome</location>
    </subcellularLocation>
    <subcellularLocation>
        <location evidence="1">Nucleus</location>
    </subcellularLocation>
</comment>
<dbReference type="InterPro" id="IPR036322">
    <property type="entry name" value="WD40_repeat_dom_sf"/>
</dbReference>
<evidence type="ECO:0000313" key="20">
    <source>
        <dbReference type="Proteomes" id="UP001177744"/>
    </source>
</evidence>
<comment type="pathway">
    <text evidence="3">Protein modification; protein ubiquitination.</text>
</comment>
<dbReference type="GO" id="GO:0003684">
    <property type="term" value="F:damaged DNA binding"/>
    <property type="evidence" value="ECO:0007669"/>
    <property type="project" value="InterPro"/>
</dbReference>
<evidence type="ECO:0000313" key="19">
    <source>
        <dbReference type="EMBL" id="KAK1335729.1"/>
    </source>
</evidence>
<comment type="similarity">
    <text evidence="4">Belongs to the WD repeat DDB2/WDR76 family.</text>
</comment>
<dbReference type="PANTHER" id="PTHR15169:SF0">
    <property type="entry name" value="DNA DAMAGE-BINDING PROTEIN 2"/>
    <property type="match status" value="1"/>
</dbReference>
<dbReference type="GO" id="GO:0005694">
    <property type="term" value="C:chromosome"/>
    <property type="evidence" value="ECO:0007669"/>
    <property type="project" value="UniProtKB-SubCell"/>
</dbReference>
<dbReference type="PROSITE" id="PS50294">
    <property type="entry name" value="WD_REPEATS_REGION"/>
    <property type="match status" value="1"/>
</dbReference>
<keyword evidence="6" id="KW-0158">Chromosome</keyword>
<evidence type="ECO:0000256" key="18">
    <source>
        <dbReference type="PROSITE-ProRule" id="PRU00221"/>
    </source>
</evidence>
<protein>
    <recommendedName>
        <fullName evidence="5">DNA damage-binding protein 2</fullName>
    </recommendedName>
    <alternativeName>
        <fullName evidence="17">Damage-specific DNA-binding protein 2</fullName>
    </alternativeName>
</protein>
<dbReference type="GO" id="GO:0005634">
    <property type="term" value="C:nucleus"/>
    <property type="evidence" value="ECO:0007669"/>
    <property type="project" value="UniProtKB-SubCell"/>
</dbReference>
<keyword evidence="10" id="KW-0227">DNA damage</keyword>
<evidence type="ECO:0000256" key="2">
    <source>
        <dbReference type="ARBA" id="ARBA00004286"/>
    </source>
</evidence>
<dbReference type="PROSITE" id="PS50082">
    <property type="entry name" value="WD_REPEATS_2"/>
    <property type="match status" value="1"/>
</dbReference>
<proteinExistence type="inferred from homology"/>
<keyword evidence="11" id="KW-0833">Ubl conjugation pathway</keyword>
<evidence type="ECO:0000256" key="11">
    <source>
        <dbReference type="ARBA" id="ARBA00022786"/>
    </source>
</evidence>
<sequence>MAPKKRPETRKPFEMVLCAKSKKSRSPRELEPEAKKLCVKGPGCSRRFDSGCLWEKLTSLQVPPPCGSIVRALHHHKLGRTAWPSLQKGLQQSFLHSLASYRIFQKAAPFDRRATSLTWHPTHPSTLAVGSKGGDIILWNLGIKDKPTFIKGIGAGGSITGLKFNPLIPTSFSPPQWREQLGCKTLKATLSEFIPAMTPAKPYSKVSPSSFWFCSLDVSAKSRVVVTGDNVGNVILLNMDGRELWNLRMHKKKVTHAALNPCCDWFLATASVDQTVKIWDLRQVKGKSSFLYSLPHSHPVNAAHFSPDGAQLLTTDQKSEIRVYSASQWDSPPSLIPHPHRHFQHLTPIKASWHPRYNLIVVGRYPDPNFKSCSPHELRTIDVFDGSSGKLMHQLYDSESSGIISLNEFNPMGDTLASVMGYHILIWSQEKAGMCK</sequence>
<gene>
    <name evidence="19" type="ORF">QTO34_003523</name>
</gene>
<evidence type="ECO:0000256" key="17">
    <source>
        <dbReference type="ARBA" id="ARBA00031670"/>
    </source>
</evidence>
<evidence type="ECO:0000256" key="14">
    <source>
        <dbReference type="ARBA" id="ARBA00023125"/>
    </source>
</evidence>
<keyword evidence="16" id="KW-0539">Nucleus</keyword>
<evidence type="ECO:0000256" key="5">
    <source>
        <dbReference type="ARBA" id="ARBA00014580"/>
    </source>
</evidence>
<keyword evidence="8 18" id="KW-0853">WD repeat</keyword>
<evidence type="ECO:0000256" key="13">
    <source>
        <dbReference type="ARBA" id="ARBA00022990"/>
    </source>
</evidence>
<dbReference type="FunFam" id="4.10.640.30:FF:000001">
    <property type="entry name" value="DNA damage-binding protein 2 isoform X1"/>
    <property type="match status" value="1"/>
</dbReference>
<dbReference type="GO" id="GO:0006281">
    <property type="term" value="P:DNA repair"/>
    <property type="evidence" value="ECO:0007669"/>
    <property type="project" value="UniProtKB-KW"/>
</dbReference>
<dbReference type="Pfam" id="PF00400">
    <property type="entry name" value="WD40"/>
    <property type="match status" value="2"/>
</dbReference>
<evidence type="ECO:0000256" key="10">
    <source>
        <dbReference type="ARBA" id="ARBA00022763"/>
    </source>
</evidence>
<dbReference type="AlphaFoldDB" id="A0AA40LLE1"/>
<dbReference type="SMART" id="SM00320">
    <property type="entry name" value="WD40"/>
    <property type="match status" value="4"/>
</dbReference>
<reference evidence="19" key="1">
    <citation type="submission" date="2023-06" db="EMBL/GenBank/DDBJ databases">
        <title>Reference genome for the Northern bat (Eptesicus nilssonii), a most northern bat species.</title>
        <authorList>
            <person name="Laine V.N."/>
            <person name="Pulliainen A.T."/>
            <person name="Lilley T.M."/>
        </authorList>
    </citation>
    <scope>NUCLEOTIDE SEQUENCE</scope>
    <source>
        <strain evidence="19">BLF_Eptnil</strain>
        <tissue evidence="19">Kidney</tissue>
    </source>
</reference>
<evidence type="ECO:0000256" key="1">
    <source>
        <dbReference type="ARBA" id="ARBA00004123"/>
    </source>
</evidence>
<evidence type="ECO:0000256" key="6">
    <source>
        <dbReference type="ARBA" id="ARBA00022454"/>
    </source>
</evidence>
<dbReference type="PROSITE" id="PS00678">
    <property type="entry name" value="WD_REPEATS_1"/>
    <property type="match status" value="1"/>
</dbReference>
<evidence type="ECO:0000256" key="4">
    <source>
        <dbReference type="ARBA" id="ARBA00005434"/>
    </source>
</evidence>
<evidence type="ECO:0000256" key="16">
    <source>
        <dbReference type="ARBA" id="ARBA00023242"/>
    </source>
</evidence>
<keyword evidence="7" id="KW-0597">Phosphoprotein</keyword>
<dbReference type="EMBL" id="JAULJE010000013">
    <property type="protein sequence ID" value="KAK1335729.1"/>
    <property type="molecule type" value="Genomic_DNA"/>
</dbReference>
<dbReference type="InterPro" id="IPR033312">
    <property type="entry name" value="DDB2"/>
</dbReference>
<dbReference type="GO" id="GO:0031464">
    <property type="term" value="C:Cul4A-RING E3 ubiquitin ligase complex"/>
    <property type="evidence" value="ECO:0007669"/>
    <property type="project" value="UniProtKB-ARBA"/>
</dbReference>
<dbReference type="InterPro" id="IPR015943">
    <property type="entry name" value="WD40/YVTN_repeat-like_dom_sf"/>
</dbReference>
<accession>A0AA40LLE1</accession>
<evidence type="ECO:0000256" key="9">
    <source>
        <dbReference type="ARBA" id="ARBA00022737"/>
    </source>
</evidence>
<dbReference type="Gene3D" id="4.10.640.30">
    <property type="match status" value="1"/>
</dbReference>
<evidence type="ECO:0000256" key="8">
    <source>
        <dbReference type="ARBA" id="ARBA00022574"/>
    </source>
</evidence>
<dbReference type="InterPro" id="IPR001680">
    <property type="entry name" value="WD40_rpt"/>
</dbReference>
<keyword evidence="20" id="KW-1185">Reference proteome</keyword>